<organism evidence="3 4">
    <name type="scientific">Hirsutella rhossiliensis</name>
    <dbReference type="NCBI Taxonomy" id="111463"/>
    <lineage>
        <taxon>Eukaryota</taxon>
        <taxon>Fungi</taxon>
        <taxon>Dikarya</taxon>
        <taxon>Ascomycota</taxon>
        <taxon>Pezizomycotina</taxon>
        <taxon>Sordariomycetes</taxon>
        <taxon>Hypocreomycetidae</taxon>
        <taxon>Hypocreales</taxon>
        <taxon>Ophiocordycipitaceae</taxon>
        <taxon>Hirsutella</taxon>
    </lineage>
</organism>
<keyword evidence="4" id="KW-1185">Reference proteome</keyword>
<accession>A0A9P8SK29</accession>
<name>A0A9P8SK29_9HYPO</name>
<proteinExistence type="predicted"/>
<dbReference type="PROSITE" id="PS51253">
    <property type="entry name" value="HTH_CENPB"/>
    <property type="match status" value="1"/>
</dbReference>
<evidence type="ECO:0000313" key="4">
    <source>
        <dbReference type="Proteomes" id="UP000824596"/>
    </source>
</evidence>
<dbReference type="Proteomes" id="UP000824596">
    <property type="component" value="Unassembled WGS sequence"/>
</dbReference>
<comment type="caution">
    <text evidence="3">The sequence shown here is derived from an EMBL/GenBank/DDBJ whole genome shotgun (WGS) entry which is preliminary data.</text>
</comment>
<gene>
    <name evidence="3" type="ORF">HRG_06191</name>
</gene>
<dbReference type="OrthoDB" id="8194222at2759"/>
<dbReference type="Pfam" id="PF03221">
    <property type="entry name" value="HTH_Tnp_Tc5"/>
    <property type="match status" value="1"/>
</dbReference>
<dbReference type="GO" id="GO:0003677">
    <property type="term" value="F:DNA binding"/>
    <property type="evidence" value="ECO:0007669"/>
    <property type="project" value="UniProtKB-KW"/>
</dbReference>
<feature type="domain" description="HTH CENPB-type" evidence="2">
    <location>
        <begin position="53"/>
        <end position="125"/>
    </location>
</feature>
<protein>
    <submittedName>
        <fullName evidence="3">Tc5 transposase DNA-binding domain-containing protein</fullName>
    </submittedName>
</protein>
<reference evidence="3" key="1">
    <citation type="submission" date="2021-09" db="EMBL/GenBank/DDBJ databases">
        <title>A high-quality genome of the endoparasitic fungus Hirsutella rhossiliensis with a comparison of Hirsutella genomes reveals transposable elements contributing to genome size variation.</title>
        <authorList>
            <person name="Lin R."/>
            <person name="Jiao Y."/>
            <person name="Sun X."/>
            <person name="Ling J."/>
            <person name="Xie B."/>
            <person name="Cheng X."/>
        </authorList>
    </citation>
    <scope>NUCLEOTIDE SEQUENCE</scope>
    <source>
        <strain evidence="3">HR02</strain>
    </source>
</reference>
<sequence>MPNFQPDQSLRAANAAREYLDGDSLTLIHKTNEGLVKKYIRLLRANLALPSGGKGGAPTALTDAEEKSLLSYARLVEGGTFALTEACLINKANFIRHHRRQGLTSQVSRSWLTRFKRRHPELAIRRARIQEITRAGAELEVDELEAWFHEYQAVIKELRITPENLWNFDETLFSLGG</sequence>
<evidence type="ECO:0000259" key="2">
    <source>
        <dbReference type="PROSITE" id="PS51253"/>
    </source>
</evidence>
<evidence type="ECO:0000313" key="3">
    <source>
        <dbReference type="EMBL" id="KAH0963681.1"/>
    </source>
</evidence>
<dbReference type="GeneID" id="68355320"/>
<dbReference type="InterPro" id="IPR006600">
    <property type="entry name" value="HTH_CenpB_DNA-bd_dom"/>
</dbReference>
<keyword evidence="1 3" id="KW-0238">DNA-binding</keyword>
<dbReference type="EMBL" id="JAIZPD010000005">
    <property type="protein sequence ID" value="KAH0963681.1"/>
    <property type="molecule type" value="Genomic_DNA"/>
</dbReference>
<evidence type="ECO:0000256" key="1">
    <source>
        <dbReference type="ARBA" id="ARBA00023125"/>
    </source>
</evidence>
<dbReference type="AlphaFoldDB" id="A0A9P8SK29"/>
<dbReference type="RefSeq" id="XP_044721194.1">
    <property type="nucleotide sequence ID" value="XM_044864662.1"/>
</dbReference>